<gene>
    <name evidence="1" type="ORF">CRE_08592</name>
</gene>
<reference evidence="1" key="1">
    <citation type="submission" date="2007-07" db="EMBL/GenBank/DDBJ databases">
        <title>PCAP assembly of the Caenorhabditis remanei genome.</title>
        <authorList>
            <consortium name="The Caenorhabditis remanei Sequencing Consortium"/>
            <person name="Wilson R.K."/>
        </authorList>
    </citation>
    <scope>NUCLEOTIDE SEQUENCE [LARGE SCALE GENOMIC DNA]</scope>
    <source>
        <strain evidence="1">PB4641</strain>
    </source>
</reference>
<dbReference type="EMBL" id="DS268703">
    <property type="protein sequence ID" value="EFO99017.1"/>
    <property type="molecule type" value="Genomic_DNA"/>
</dbReference>
<dbReference type="InParanoid" id="E3NIJ2"/>
<proteinExistence type="predicted"/>
<evidence type="ECO:0000313" key="1">
    <source>
        <dbReference type="EMBL" id="EFO99017.1"/>
    </source>
</evidence>
<organism evidence="2">
    <name type="scientific">Caenorhabditis remanei</name>
    <name type="common">Caenorhabditis vulgaris</name>
    <dbReference type="NCBI Taxonomy" id="31234"/>
    <lineage>
        <taxon>Eukaryota</taxon>
        <taxon>Metazoa</taxon>
        <taxon>Ecdysozoa</taxon>
        <taxon>Nematoda</taxon>
        <taxon>Chromadorea</taxon>
        <taxon>Rhabditida</taxon>
        <taxon>Rhabditina</taxon>
        <taxon>Rhabditomorpha</taxon>
        <taxon>Rhabditoidea</taxon>
        <taxon>Rhabditidae</taxon>
        <taxon>Peloderinae</taxon>
        <taxon>Caenorhabditis</taxon>
    </lineage>
</organism>
<dbReference type="Proteomes" id="UP000008281">
    <property type="component" value="Unassembled WGS sequence"/>
</dbReference>
<evidence type="ECO:0000313" key="2">
    <source>
        <dbReference type="Proteomes" id="UP000008281"/>
    </source>
</evidence>
<name>E3NIJ2_CAERE</name>
<accession>E3NIJ2</accession>
<dbReference type="HOGENOM" id="CLU_2160730_0_0_1"/>
<sequence>MTFDGVVVITEGMNRWSSGIFYTALSRARSLGTSRIVDVGTVQWSACRLALAELERMQRRPLIPGMTFHQHRMTFHQHQYDVGYLQKVWKSLRKEKNPADQQQATLVGLEE</sequence>
<keyword evidence="2" id="KW-1185">Reference proteome</keyword>
<protein>
    <submittedName>
        <fullName evidence="1">Uncharacterized protein</fullName>
    </submittedName>
</protein>
<dbReference type="AlphaFoldDB" id="E3NIJ2"/>